<organism evidence="2 3">
    <name type="scientific">Roseburia inulinivorans</name>
    <dbReference type="NCBI Taxonomy" id="360807"/>
    <lineage>
        <taxon>Bacteria</taxon>
        <taxon>Bacillati</taxon>
        <taxon>Bacillota</taxon>
        <taxon>Clostridia</taxon>
        <taxon>Lachnospirales</taxon>
        <taxon>Lachnospiraceae</taxon>
        <taxon>Roseburia</taxon>
    </lineage>
</organism>
<dbReference type="Pfam" id="PF00990">
    <property type="entry name" value="GGDEF"/>
    <property type="match status" value="1"/>
</dbReference>
<dbReference type="InterPro" id="IPR043128">
    <property type="entry name" value="Rev_trsase/Diguanyl_cyclase"/>
</dbReference>
<dbReference type="Gene3D" id="3.30.70.270">
    <property type="match status" value="1"/>
</dbReference>
<dbReference type="InterPro" id="IPR029787">
    <property type="entry name" value="Nucleotide_cyclase"/>
</dbReference>
<feature type="domain" description="GGDEF" evidence="1">
    <location>
        <begin position="325"/>
        <end position="453"/>
    </location>
</feature>
<sequence length="460" mass="53233">MNEIEVIWKFLDNLDEYVYATDIETDELVYMNRKLLEVYGLQSIDDVKGMKCYEVLQKSSVPCGMCNNDRLCAGKFVEWRYYNPVIDKYMMLKDTLVEDPVTNKKYRIEISIDISEERSQDKMIQKYRDMESFVNEALKDALSVESPDETIRIILEYLGKVLNGERTYIFEKNRDGRDDNTYEWTAPGVPPEIDNLQNLPPEICENWYHIFEEGKYVQIPDIEEMRLSDPLQYENLKRQNIHSIVAMPIYDAGKTIAFYGVDNPPAFSLEYTTDMLQIMGSFLKSCIRRRNLMRRLEDLSYKDALTQLGNRFAMDKYVRQITPEQSIGVVYCDVTGLKGVNDTMGHKAGDDLILRAGACLEQVFGDYGVFRIGGDELLVLCAQIDQDTLAERMRQLECLAAENDVNIAVGVTWQDRADTHLEELLQEAEKRMYEDKAEYYKKTGIERRGIGKKAESALPK</sequence>
<protein>
    <submittedName>
        <fullName evidence="2">Diguanylate cyclase</fullName>
    </submittedName>
</protein>
<dbReference type="InterPro" id="IPR029016">
    <property type="entry name" value="GAF-like_dom_sf"/>
</dbReference>
<dbReference type="Gene3D" id="3.30.450.40">
    <property type="match status" value="1"/>
</dbReference>
<dbReference type="GO" id="GO:0052621">
    <property type="term" value="F:diguanylate cyclase activity"/>
    <property type="evidence" value="ECO:0007669"/>
    <property type="project" value="TreeGrafter"/>
</dbReference>
<dbReference type="SUPFAM" id="SSF55781">
    <property type="entry name" value="GAF domain-like"/>
    <property type="match status" value="1"/>
</dbReference>
<dbReference type="SUPFAM" id="SSF55073">
    <property type="entry name" value="Nucleotide cyclase"/>
    <property type="match status" value="1"/>
</dbReference>
<evidence type="ECO:0000259" key="1">
    <source>
        <dbReference type="PROSITE" id="PS50887"/>
    </source>
</evidence>
<accession>A0A3R5WER7</accession>
<dbReference type="Pfam" id="PF01590">
    <property type="entry name" value="GAF"/>
    <property type="match status" value="1"/>
</dbReference>
<dbReference type="CDD" id="cd01949">
    <property type="entry name" value="GGDEF"/>
    <property type="match status" value="1"/>
</dbReference>
<dbReference type="InterPro" id="IPR050469">
    <property type="entry name" value="Diguanylate_Cyclase"/>
</dbReference>
<gene>
    <name evidence="2" type="ORF">DWY29_04240</name>
</gene>
<dbReference type="AlphaFoldDB" id="A0A3R5WER7"/>
<name>A0A3R5WER7_9FIRM</name>
<reference evidence="2 3" key="1">
    <citation type="submission" date="2018-08" db="EMBL/GenBank/DDBJ databases">
        <title>A genome reference for cultivated species of the human gut microbiota.</title>
        <authorList>
            <person name="Zou Y."/>
            <person name="Xue W."/>
            <person name="Luo G."/>
        </authorList>
    </citation>
    <scope>NUCLEOTIDE SEQUENCE [LARGE SCALE GENOMIC DNA]</scope>
    <source>
        <strain evidence="2 3">AF24-4</strain>
    </source>
</reference>
<dbReference type="PANTHER" id="PTHR45138:SF9">
    <property type="entry name" value="DIGUANYLATE CYCLASE DGCM-RELATED"/>
    <property type="match status" value="1"/>
</dbReference>
<dbReference type="Proteomes" id="UP000285820">
    <property type="component" value="Unassembled WGS sequence"/>
</dbReference>
<proteinExistence type="predicted"/>
<dbReference type="InterPro" id="IPR000160">
    <property type="entry name" value="GGDEF_dom"/>
</dbReference>
<dbReference type="PANTHER" id="PTHR45138">
    <property type="entry name" value="REGULATORY COMPONENTS OF SENSORY TRANSDUCTION SYSTEM"/>
    <property type="match status" value="1"/>
</dbReference>
<dbReference type="SMART" id="SM00267">
    <property type="entry name" value="GGDEF"/>
    <property type="match status" value="1"/>
</dbReference>
<evidence type="ECO:0000313" key="2">
    <source>
        <dbReference type="EMBL" id="RGR70471.1"/>
    </source>
</evidence>
<dbReference type="GO" id="GO:0005886">
    <property type="term" value="C:plasma membrane"/>
    <property type="evidence" value="ECO:0007669"/>
    <property type="project" value="TreeGrafter"/>
</dbReference>
<comment type="caution">
    <text evidence="2">The sequence shown here is derived from an EMBL/GenBank/DDBJ whole genome shotgun (WGS) entry which is preliminary data.</text>
</comment>
<dbReference type="RefSeq" id="WP_118125434.1">
    <property type="nucleotide sequence ID" value="NZ_QRUN01000003.1"/>
</dbReference>
<dbReference type="GO" id="GO:0043709">
    <property type="term" value="P:cell adhesion involved in single-species biofilm formation"/>
    <property type="evidence" value="ECO:0007669"/>
    <property type="project" value="TreeGrafter"/>
</dbReference>
<dbReference type="GO" id="GO:1902201">
    <property type="term" value="P:negative regulation of bacterial-type flagellum-dependent cell motility"/>
    <property type="evidence" value="ECO:0007669"/>
    <property type="project" value="TreeGrafter"/>
</dbReference>
<dbReference type="InterPro" id="IPR003018">
    <property type="entry name" value="GAF"/>
</dbReference>
<dbReference type="NCBIfam" id="TIGR00254">
    <property type="entry name" value="GGDEF"/>
    <property type="match status" value="1"/>
</dbReference>
<evidence type="ECO:0000313" key="3">
    <source>
        <dbReference type="Proteomes" id="UP000285820"/>
    </source>
</evidence>
<dbReference type="EMBL" id="QRUN01000003">
    <property type="protein sequence ID" value="RGR70471.1"/>
    <property type="molecule type" value="Genomic_DNA"/>
</dbReference>
<dbReference type="PROSITE" id="PS50887">
    <property type="entry name" value="GGDEF"/>
    <property type="match status" value="1"/>
</dbReference>